<dbReference type="WBParaSite" id="BXY_0836700.1">
    <property type="protein sequence ID" value="BXY_0836700.1"/>
    <property type="gene ID" value="BXY_0836700"/>
</dbReference>
<evidence type="ECO:0000256" key="1">
    <source>
        <dbReference type="SAM" id="MobiDB-lite"/>
    </source>
</evidence>
<organism evidence="4 6">
    <name type="scientific">Bursaphelenchus xylophilus</name>
    <name type="common">Pinewood nematode worm</name>
    <name type="synonym">Aphelenchoides xylophilus</name>
    <dbReference type="NCBI Taxonomy" id="6326"/>
    <lineage>
        <taxon>Eukaryota</taxon>
        <taxon>Metazoa</taxon>
        <taxon>Ecdysozoa</taxon>
        <taxon>Nematoda</taxon>
        <taxon>Chromadorea</taxon>
        <taxon>Rhabditida</taxon>
        <taxon>Tylenchina</taxon>
        <taxon>Tylenchomorpha</taxon>
        <taxon>Aphelenchoidea</taxon>
        <taxon>Aphelenchoididae</taxon>
        <taxon>Bursaphelenchus</taxon>
    </lineage>
</organism>
<evidence type="ECO:0000313" key="3">
    <source>
        <dbReference type="EMBL" id="CAG9125038.1"/>
    </source>
</evidence>
<proteinExistence type="predicted"/>
<dbReference type="AlphaFoldDB" id="A0A1I7S5T2"/>
<keyword evidence="5" id="KW-1185">Reference proteome</keyword>
<reference evidence="3" key="2">
    <citation type="submission" date="2020-08" db="EMBL/GenBank/DDBJ databases">
        <authorList>
            <person name="Kikuchi T."/>
        </authorList>
    </citation>
    <scope>NUCLEOTIDE SEQUENCE</scope>
    <source>
        <strain evidence="2">Ka4C1</strain>
    </source>
</reference>
<gene>
    <name evidence="2" type="ORF">BXYJ_LOCUS12576</name>
</gene>
<dbReference type="Proteomes" id="UP000095284">
    <property type="component" value="Unplaced"/>
</dbReference>
<reference evidence="6" key="1">
    <citation type="submission" date="2016-11" db="UniProtKB">
        <authorList>
            <consortium name="WormBaseParasite"/>
        </authorList>
    </citation>
    <scope>IDENTIFICATION</scope>
</reference>
<accession>A0A1I7S5T2</accession>
<evidence type="ECO:0000313" key="6">
    <source>
        <dbReference type="WBParaSite" id="BXY_0836700.1"/>
    </source>
</evidence>
<name>A0A1I7S5T2_BURXY</name>
<feature type="region of interest" description="Disordered" evidence="1">
    <location>
        <begin position="1"/>
        <end position="34"/>
    </location>
</feature>
<dbReference type="EMBL" id="CAJFDI010000005">
    <property type="protein sequence ID" value="CAD5232485.1"/>
    <property type="molecule type" value="Genomic_DNA"/>
</dbReference>
<evidence type="ECO:0000313" key="5">
    <source>
        <dbReference type="Proteomes" id="UP000659654"/>
    </source>
</evidence>
<evidence type="ECO:0000313" key="4">
    <source>
        <dbReference type="Proteomes" id="UP000095284"/>
    </source>
</evidence>
<dbReference type="Proteomes" id="UP000659654">
    <property type="component" value="Unassembled WGS sequence"/>
</dbReference>
<protein>
    <submittedName>
        <fullName evidence="2">(pine wood nematode) hypothetical protein</fullName>
    </submittedName>
</protein>
<dbReference type="Proteomes" id="UP000582659">
    <property type="component" value="Unassembled WGS sequence"/>
</dbReference>
<evidence type="ECO:0000313" key="2">
    <source>
        <dbReference type="EMBL" id="CAD5232485.1"/>
    </source>
</evidence>
<sequence length="121" mass="13620">MKRTPFGLGDRDANDNTNDGSDPQPAFGGEHSLRIYGLQTSRDTALPAGPNQNVGIERENIQEMLRTAAWKSLRVLPVTLKEIARECAFEGERKRKRDEKGDTCDHRAECDMHFECTVQSD</sequence>
<dbReference type="EMBL" id="CAJFCV020000005">
    <property type="protein sequence ID" value="CAG9125038.1"/>
    <property type="molecule type" value="Genomic_DNA"/>
</dbReference>